<keyword evidence="2" id="KW-1185">Reference proteome</keyword>
<name>A0A2U1TKT8_9GAMM</name>
<protein>
    <submittedName>
        <fullName evidence="1">Uncharacterized protein</fullName>
    </submittedName>
</protein>
<sequence length="193" mass="23026">MANSEVHPQGWISVLISERHEERAKQIRAERDRQYGNIYTEAETDERWVGDLGEMAFNSWFKHEGIQNFQWILDDAAGQPDFVTELNTRIGVKTVKRKVPPRETYTAQITARHTEEPIDQFFFMSYELSKRRMWLLGGIKRTRFLQEARYYSAGEWVHKDYQIRQGHEIYNIEIEKLTQPKLWLEYVARGIDK</sequence>
<reference evidence="1 2" key="1">
    <citation type="submission" date="2018-04" db="EMBL/GenBank/DDBJ databases">
        <title>Brenneria corticis sp.nov.</title>
        <authorList>
            <person name="Li Y."/>
        </authorList>
    </citation>
    <scope>NUCLEOTIDE SEQUENCE [LARGE SCALE GENOMIC DNA]</scope>
    <source>
        <strain evidence="1 2">LMG 27715</strain>
    </source>
</reference>
<dbReference type="RefSeq" id="WP_109055755.1">
    <property type="nucleotide sequence ID" value="NZ_QDKJ01000016.1"/>
</dbReference>
<evidence type="ECO:0000313" key="2">
    <source>
        <dbReference type="Proteomes" id="UP000245138"/>
    </source>
</evidence>
<dbReference type="AlphaFoldDB" id="A0A2U1TKT8"/>
<comment type="caution">
    <text evidence="1">The sequence shown here is derived from an EMBL/GenBank/DDBJ whole genome shotgun (WGS) entry which is preliminary data.</text>
</comment>
<dbReference type="Proteomes" id="UP000245138">
    <property type="component" value="Unassembled WGS sequence"/>
</dbReference>
<gene>
    <name evidence="1" type="ORF">B4923_18040</name>
</gene>
<dbReference type="OrthoDB" id="6636274at2"/>
<dbReference type="EMBL" id="QDKJ01000016">
    <property type="protein sequence ID" value="PWC10033.1"/>
    <property type="molecule type" value="Genomic_DNA"/>
</dbReference>
<proteinExistence type="predicted"/>
<accession>A0A2U1TKT8</accession>
<organism evidence="1 2">
    <name type="scientific">Brenneria roseae subsp. americana</name>
    <dbReference type="NCBI Taxonomy" id="1508507"/>
    <lineage>
        <taxon>Bacteria</taxon>
        <taxon>Pseudomonadati</taxon>
        <taxon>Pseudomonadota</taxon>
        <taxon>Gammaproteobacteria</taxon>
        <taxon>Enterobacterales</taxon>
        <taxon>Pectobacteriaceae</taxon>
        <taxon>Brenneria</taxon>
    </lineage>
</organism>
<evidence type="ECO:0000313" key="1">
    <source>
        <dbReference type="EMBL" id="PWC10033.1"/>
    </source>
</evidence>